<dbReference type="PROSITE" id="PS50914">
    <property type="entry name" value="BON"/>
    <property type="match status" value="3"/>
</dbReference>
<evidence type="ECO:0000259" key="2">
    <source>
        <dbReference type="PROSITE" id="PS50914"/>
    </source>
</evidence>
<feature type="domain" description="BON" evidence="2">
    <location>
        <begin position="151"/>
        <end position="219"/>
    </location>
</feature>
<keyword evidence="4" id="KW-1185">Reference proteome</keyword>
<organism evidence="3 4">
    <name type="scientific">Sphingopyxis macrogoltabida</name>
    <name type="common">Sphingomonas macrogoltabidus</name>
    <dbReference type="NCBI Taxonomy" id="33050"/>
    <lineage>
        <taxon>Bacteria</taxon>
        <taxon>Pseudomonadati</taxon>
        <taxon>Pseudomonadota</taxon>
        <taxon>Alphaproteobacteria</taxon>
        <taxon>Sphingomonadales</taxon>
        <taxon>Sphingomonadaceae</taxon>
        <taxon>Sphingopyxis</taxon>
    </lineage>
</organism>
<dbReference type="InterPro" id="IPR051686">
    <property type="entry name" value="Lipoprotein_DolP"/>
</dbReference>
<dbReference type="Pfam" id="PF04972">
    <property type="entry name" value="BON"/>
    <property type="match status" value="3"/>
</dbReference>
<dbReference type="SMART" id="SM00749">
    <property type="entry name" value="BON"/>
    <property type="match status" value="3"/>
</dbReference>
<dbReference type="Proteomes" id="UP000076088">
    <property type="component" value="Chromosome"/>
</dbReference>
<dbReference type="Gene3D" id="3.30.1340.30">
    <property type="match status" value="3"/>
</dbReference>
<name>A0AAC9AWY7_SPHMC</name>
<dbReference type="PANTHER" id="PTHR34606">
    <property type="entry name" value="BON DOMAIN-CONTAINING PROTEIN"/>
    <property type="match status" value="1"/>
</dbReference>
<evidence type="ECO:0000313" key="3">
    <source>
        <dbReference type="EMBL" id="AMU91529.1"/>
    </source>
</evidence>
<reference evidence="3 4" key="2">
    <citation type="journal article" date="2016" name="Genome Announc.">
        <title>Complete Genome Sequence of Sphingopyxis macrogoltabida Strain 203N (NBRC 111659), a Polyethylene Glycol Degrader.</title>
        <authorList>
            <person name="Ohtsubo Y."/>
            <person name="Nonoyama S."/>
            <person name="Nagata Y."/>
            <person name="Numata M."/>
            <person name="Tsuchikane K."/>
            <person name="Hosoyama A."/>
            <person name="Yamazoe A."/>
            <person name="Tsuda M."/>
            <person name="Fujita N."/>
            <person name="Kawai F."/>
        </authorList>
    </citation>
    <scope>NUCLEOTIDE SEQUENCE [LARGE SCALE GENOMIC DNA]</scope>
    <source>
        <strain evidence="3 4">203N</strain>
    </source>
</reference>
<dbReference type="InterPro" id="IPR014004">
    <property type="entry name" value="Transpt-assoc_nodulatn_dom_bac"/>
</dbReference>
<dbReference type="EMBL" id="CP013344">
    <property type="protein sequence ID" value="AMU91529.1"/>
    <property type="molecule type" value="Genomic_DNA"/>
</dbReference>
<feature type="domain" description="BON" evidence="2">
    <location>
        <begin position="5"/>
        <end position="73"/>
    </location>
</feature>
<dbReference type="AlphaFoldDB" id="A0AAC9AWY7"/>
<keyword evidence="1" id="KW-0732">Signal</keyword>
<dbReference type="KEGG" id="smaz:LH19_20615"/>
<keyword evidence="3" id="KW-0032">Aminotransferase</keyword>
<feature type="domain" description="BON" evidence="2">
    <location>
        <begin position="80"/>
        <end position="148"/>
    </location>
</feature>
<evidence type="ECO:0000256" key="1">
    <source>
        <dbReference type="ARBA" id="ARBA00022729"/>
    </source>
</evidence>
<keyword evidence="3" id="KW-0808">Transferase</keyword>
<dbReference type="PANTHER" id="PTHR34606:SF4">
    <property type="entry name" value="OUTER MEMBRANE LIPOPROTEIN DOLP"/>
    <property type="match status" value="1"/>
</dbReference>
<protein>
    <submittedName>
        <fullName evidence="3">Ornithine aminotransferase</fullName>
    </submittedName>
</protein>
<dbReference type="InterPro" id="IPR007055">
    <property type="entry name" value="BON_dom"/>
</dbReference>
<gene>
    <name evidence="3" type="ORF">ATM17_21155</name>
</gene>
<evidence type="ECO:0000313" key="4">
    <source>
        <dbReference type="Proteomes" id="UP000076088"/>
    </source>
</evidence>
<proteinExistence type="predicted"/>
<sequence>MLKKTDGQLQRDVMDELEWEPSVDHADIGVAVTDGVVTLSGYVKTYPEKIAAEKATRRVAGVRAIAEEIKVHFASEPKMADHEIARRLLDMMAWTVSIPTDRVQVKVERGWVTLSGMVDWDYQRKEAFRAASRVTGVAGVSNLIEVKQHPAPADVKERIVSAFKRQADLDAAGVTVTTEGGTVKLGGKVKAWAERGVAERAAWSAPGVTRVEDNITIAL</sequence>
<dbReference type="GO" id="GO:0008483">
    <property type="term" value="F:transaminase activity"/>
    <property type="evidence" value="ECO:0007669"/>
    <property type="project" value="UniProtKB-KW"/>
</dbReference>
<reference evidence="4" key="1">
    <citation type="submission" date="2015-11" db="EMBL/GenBank/DDBJ databases">
        <title>Complete genome sequence of a polyethylene-glycol degrader Sphingopyxis macrogoltabida 203N (NBRC 111659).</title>
        <authorList>
            <person name="Yoshiyuki O."/>
            <person name="Shouta N."/>
            <person name="Nagata Y."/>
            <person name="Numata M."/>
            <person name="Tsuchikane K."/>
            <person name="Hosoyama A."/>
            <person name="Yamazoe A."/>
            <person name="Tsuda M."/>
            <person name="Fujita N."/>
            <person name="Kawai F."/>
        </authorList>
    </citation>
    <scope>NUCLEOTIDE SEQUENCE [LARGE SCALE GENOMIC DNA]</scope>
    <source>
        <strain evidence="4">203N</strain>
    </source>
</reference>
<accession>A0AAC9AWY7</accession>